<gene>
    <name evidence="2" type="ORF">RUN39_v1_920101</name>
</gene>
<dbReference type="InterPro" id="IPR005604">
    <property type="entry name" value="Phage_T7_tail_fibre-like_N"/>
</dbReference>
<sequence length="659" mass="69296">MGTLDPWINSSTGDGYRNSVVALPGDGSKTTFDFNFGGGYIDKSHIKAYTYDTSNGHTQPVPFTWGGPNTIRVVPAPATGIHVVIYRDTPKSQPLVDFSTNASMTEKNLDLMAQQAIFAAAEMVDRFDSINAGSSDAVERSVTALNTANTALANSNAATATANSAATSATAAVGTANTASADATNALNTANGIDAKATTALNSSASAVTTANNASATANGIDTKAQQALDTANIAAANADGRKDGTLVSFDHLNGNRVWNGLALNAGHRTVPGDLQWALIGDVNDTFAILSYAAGSVFNYAPFRAYQTGNVVVMSNAPSAATLDVSSHRIVNLASPTGTQDATTKGYTDTQDSQRVAKTGDTMTGGLYVNETYGVSELHGGSIEVYSSSGPYIDFKRNSGDDFHFRIQQNSAGTLRVGHSGGAYVEFPSDGNIYTSKGGWYLVDKMNTKTTGDTCSDVGFVGGSVRRPYMRNTGDNSVRTLVVNNSANGVEIGWQGSRLRAYVDGIDQGDVWTSAAASNLDRSFYSGDGARIGRSWLPGNGFLSITVDGTGYGITINPSDARLKQDIVPSTTDALLKLKQIKLYSFRFRDGNIMDPSRTHEIGFIAQQLQQVDPTFTLGDTGMMLSPAQLPILATAVKAIQELSAQVGQLQAEVAALRT</sequence>
<evidence type="ECO:0000313" key="2">
    <source>
        <dbReference type="EMBL" id="CUV14686.1"/>
    </source>
</evidence>
<dbReference type="Pfam" id="PF03906">
    <property type="entry name" value="Phage_T7_tail"/>
    <property type="match status" value="1"/>
</dbReference>
<dbReference type="AlphaFoldDB" id="A0A0S4TXE3"/>
<reference evidence="2" key="1">
    <citation type="submission" date="2015-10" db="EMBL/GenBank/DDBJ databases">
        <authorList>
            <person name="Gilbert D.G."/>
        </authorList>
    </citation>
    <scope>NUCLEOTIDE SEQUENCE</scope>
    <source>
        <strain evidence="2">Phyl III-seqv23</strain>
    </source>
</reference>
<proteinExistence type="predicted"/>
<dbReference type="Gene3D" id="1.10.10.10">
    <property type="entry name" value="Winged helix-like DNA-binding domain superfamily/Winged helix DNA-binding domain"/>
    <property type="match status" value="1"/>
</dbReference>
<evidence type="ECO:0000259" key="1">
    <source>
        <dbReference type="PROSITE" id="PS51688"/>
    </source>
</evidence>
<dbReference type="PROSITE" id="PS51688">
    <property type="entry name" value="ICA"/>
    <property type="match status" value="1"/>
</dbReference>
<accession>A0A0S4TXE3</accession>
<feature type="domain" description="Peptidase S74" evidence="1">
    <location>
        <begin position="559"/>
        <end position="654"/>
    </location>
</feature>
<organism evidence="2">
    <name type="scientific">Ralstonia solanacearum</name>
    <name type="common">Pseudomonas solanacearum</name>
    <dbReference type="NCBI Taxonomy" id="305"/>
    <lineage>
        <taxon>Bacteria</taxon>
        <taxon>Pseudomonadati</taxon>
        <taxon>Pseudomonadota</taxon>
        <taxon>Betaproteobacteria</taxon>
        <taxon>Burkholderiales</taxon>
        <taxon>Burkholderiaceae</taxon>
        <taxon>Ralstonia</taxon>
        <taxon>Ralstonia solanacearum species complex</taxon>
    </lineage>
</organism>
<name>A0A0S4TXE3_RALSL</name>
<dbReference type="InterPro" id="IPR036388">
    <property type="entry name" value="WH-like_DNA-bd_sf"/>
</dbReference>
<protein>
    <submittedName>
        <fullName evidence="2">Phage tail fiber protein (Modular protein)</fullName>
    </submittedName>
</protein>
<dbReference type="EMBL" id="LN899819">
    <property type="protein sequence ID" value="CUV14686.1"/>
    <property type="molecule type" value="Genomic_DNA"/>
</dbReference>
<dbReference type="Pfam" id="PF13884">
    <property type="entry name" value="Peptidase_S74"/>
    <property type="match status" value="1"/>
</dbReference>
<dbReference type="InterPro" id="IPR030392">
    <property type="entry name" value="S74_ICA"/>
</dbReference>